<dbReference type="AlphaFoldDB" id="A0AAV4GTG2"/>
<proteinExistence type="predicted"/>
<protein>
    <submittedName>
        <fullName evidence="1">Uncharacterized protein</fullName>
    </submittedName>
</protein>
<comment type="caution">
    <text evidence="1">The sequence shown here is derived from an EMBL/GenBank/DDBJ whole genome shotgun (WGS) entry which is preliminary data.</text>
</comment>
<dbReference type="EMBL" id="BMAT01008561">
    <property type="protein sequence ID" value="GFR88188.1"/>
    <property type="molecule type" value="Genomic_DNA"/>
</dbReference>
<dbReference type="Proteomes" id="UP000762676">
    <property type="component" value="Unassembled WGS sequence"/>
</dbReference>
<keyword evidence="2" id="KW-1185">Reference proteome</keyword>
<evidence type="ECO:0000313" key="2">
    <source>
        <dbReference type="Proteomes" id="UP000762676"/>
    </source>
</evidence>
<reference evidence="1 2" key="1">
    <citation type="journal article" date="2021" name="Elife">
        <title>Chloroplast acquisition without the gene transfer in kleptoplastic sea slugs, Plakobranchus ocellatus.</title>
        <authorList>
            <person name="Maeda T."/>
            <person name="Takahashi S."/>
            <person name="Yoshida T."/>
            <person name="Shimamura S."/>
            <person name="Takaki Y."/>
            <person name="Nagai Y."/>
            <person name="Toyoda A."/>
            <person name="Suzuki Y."/>
            <person name="Arimoto A."/>
            <person name="Ishii H."/>
            <person name="Satoh N."/>
            <person name="Nishiyama T."/>
            <person name="Hasebe M."/>
            <person name="Maruyama T."/>
            <person name="Minagawa J."/>
            <person name="Obokata J."/>
            <person name="Shigenobu S."/>
        </authorList>
    </citation>
    <scope>NUCLEOTIDE SEQUENCE [LARGE SCALE GENOMIC DNA]</scope>
</reference>
<organism evidence="1 2">
    <name type="scientific">Elysia marginata</name>
    <dbReference type="NCBI Taxonomy" id="1093978"/>
    <lineage>
        <taxon>Eukaryota</taxon>
        <taxon>Metazoa</taxon>
        <taxon>Spiralia</taxon>
        <taxon>Lophotrochozoa</taxon>
        <taxon>Mollusca</taxon>
        <taxon>Gastropoda</taxon>
        <taxon>Heterobranchia</taxon>
        <taxon>Euthyneura</taxon>
        <taxon>Panpulmonata</taxon>
        <taxon>Sacoglossa</taxon>
        <taxon>Placobranchoidea</taxon>
        <taxon>Plakobranchidae</taxon>
        <taxon>Elysia</taxon>
    </lineage>
</organism>
<evidence type="ECO:0000313" key="1">
    <source>
        <dbReference type="EMBL" id="GFR88188.1"/>
    </source>
</evidence>
<name>A0AAV4GTG2_9GAST</name>
<accession>A0AAV4GTG2</accession>
<gene>
    <name evidence="1" type="ORF">ElyMa_004244700</name>
</gene>
<sequence>MKRQGLTKHGMSYNGLPRIGMLGEICWCHMLSESVHSEGTGNISIFSSRLYHKGQRGRVEASSKTIASRPDSGIAGSSSASYASSEAAVLDGRHGSQADLLTSSLEMLEQVYQVRHGARDGMRYICNVHMMEALSSF</sequence>